<dbReference type="CDD" id="cd06170">
    <property type="entry name" value="LuxR_C_like"/>
    <property type="match status" value="1"/>
</dbReference>
<evidence type="ECO:0000259" key="4">
    <source>
        <dbReference type="PROSITE" id="PS50110"/>
    </source>
</evidence>
<name>A0ABN0ZI93_9ACTN</name>
<dbReference type="PROSITE" id="PS50110">
    <property type="entry name" value="RESPONSE_REGULATORY"/>
    <property type="match status" value="1"/>
</dbReference>
<protein>
    <submittedName>
        <fullName evidence="5">Response regulator transcription factor</fullName>
    </submittedName>
</protein>
<feature type="domain" description="Response regulatory" evidence="4">
    <location>
        <begin position="3"/>
        <end position="119"/>
    </location>
</feature>
<dbReference type="SUPFAM" id="SSF52172">
    <property type="entry name" value="CheY-like"/>
    <property type="match status" value="1"/>
</dbReference>
<keyword evidence="1" id="KW-0238">DNA-binding</keyword>
<evidence type="ECO:0000313" key="6">
    <source>
        <dbReference type="Proteomes" id="UP001499895"/>
    </source>
</evidence>
<dbReference type="PRINTS" id="PR00038">
    <property type="entry name" value="HTHLUXR"/>
</dbReference>
<dbReference type="SMART" id="SM00448">
    <property type="entry name" value="REC"/>
    <property type="match status" value="1"/>
</dbReference>
<dbReference type="InterPro" id="IPR016032">
    <property type="entry name" value="Sig_transdc_resp-reg_C-effctor"/>
</dbReference>
<feature type="domain" description="HTH luxR-type" evidence="3">
    <location>
        <begin position="134"/>
        <end position="199"/>
    </location>
</feature>
<comment type="caution">
    <text evidence="5">The sequence shown here is derived from an EMBL/GenBank/DDBJ whole genome shotgun (WGS) entry which is preliminary data.</text>
</comment>
<reference evidence="5 6" key="1">
    <citation type="journal article" date="2019" name="Int. J. Syst. Evol. Microbiol.">
        <title>The Global Catalogue of Microorganisms (GCM) 10K type strain sequencing project: providing services to taxonomists for standard genome sequencing and annotation.</title>
        <authorList>
            <consortium name="The Broad Institute Genomics Platform"/>
            <consortium name="The Broad Institute Genome Sequencing Center for Infectious Disease"/>
            <person name="Wu L."/>
            <person name="Ma J."/>
        </authorList>
    </citation>
    <scope>NUCLEOTIDE SEQUENCE [LARGE SCALE GENOMIC DNA]</scope>
    <source>
        <strain evidence="5 6">JCM 10649</strain>
    </source>
</reference>
<evidence type="ECO:0000313" key="5">
    <source>
        <dbReference type="EMBL" id="GAA0448678.1"/>
    </source>
</evidence>
<evidence type="ECO:0000256" key="2">
    <source>
        <dbReference type="PROSITE-ProRule" id="PRU00169"/>
    </source>
</evidence>
<dbReference type="InterPro" id="IPR000792">
    <property type="entry name" value="Tscrpt_reg_LuxR_C"/>
</dbReference>
<dbReference type="SMART" id="SM00421">
    <property type="entry name" value="HTH_LUXR"/>
    <property type="match status" value="1"/>
</dbReference>
<dbReference type="Pfam" id="PF00072">
    <property type="entry name" value="Response_reg"/>
    <property type="match status" value="1"/>
</dbReference>
<gene>
    <name evidence="5" type="ORF">GCM10009544_09330</name>
</gene>
<dbReference type="PANTHER" id="PTHR43214">
    <property type="entry name" value="TWO-COMPONENT RESPONSE REGULATOR"/>
    <property type="match status" value="1"/>
</dbReference>
<accession>A0ABN0ZI93</accession>
<dbReference type="Proteomes" id="UP001499895">
    <property type="component" value="Unassembled WGS sequence"/>
</dbReference>
<dbReference type="SUPFAM" id="SSF46894">
    <property type="entry name" value="C-terminal effector domain of the bipartite response regulators"/>
    <property type="match status" value="1"/>
</dbReference>
<dbReference type="EMBL" id="BAAAHB010000005">
    <property type="protein sequence ID" value="GAA0448678.1"/>
    <property type="molecule type" value="Genomic_DNA"/>
</dbReference>
<feature type="modified residue" description="4-aspartylphosphate" evidence="2">
    <location>
        <position position="54"/>
    </location>
</feature>
<keyword evidence="6" id="KW-1185">Reference proteome</keyword>
<dbReference type="Gene3D" id="3.40.50.2300">
    <property type="match status" value="1"/>
</dbReference>
<dbReference type="InterPro" id="IPR039420">
    <property type="entry name" value="WalR-like"/>
</dbReference>
<evidence type="ECO:0000256" key="1">
    <source>
        <dbReference type="ARBA" id="ARBA00023125"/>
    </source>
</evidence>
<evidence type="ECO:0000259" key="3">
    <source>
        <dbReference type="PROSITE" id="PS50043"/>
    </source>
</evidence>
<sequence length="201" mass="21221">MIRVLIADGLRLPREALAAVLSSQPGMHVVAQVQRGADVVPSALRARPDVALLDVNLPGTDGVSAATGLKAALPTCRVVLVTAPERPDTLATALKSGVEGCVGKNASVRELAETVRKVARGDRVLDPQIVADALDAPDNPLSRRDIDILRLAARGHTPTEIAEALHLSPGTVRNNLAAINRKVGTRNRIETLRIASARGWI</sequence>
<dbReference type="PANTHER" id="PTHR43214:SF42">
    <property type="entry name" value="TRANSCRIPTIONAL REGULATORY PROTEIN DESR"/>
    <property type="match status" value="1"/>
</dbReference>
<dbReference type="Pfam" id="PF00196">
    <property type="entry name" value="GerE"/>
    <property type="match status" value="1"/>
</dbReference>
<dbReference type="InterPro" id="IPR011006">
    <property type="entry name" value="CheY-like_superfamily"/>
</dbReference>
<dbReference type="RefSeq" id="WP_344085950.1">
    <property type="nucleotide sequence ID" value="NZ_BAAAHB010000005.1"/>
</dbReference>
<organism evidence="5 6">
    <name type="scientific">Streptomyces stramineus</name>
    <dbReference type="NCBI Taxonomy" id="173861"/>
    <lineage>
        <taxon>Bacteria</taxon>
        <taxon>Bacillati</taxon>
        <taxon>Actinomycetota</taxon>
        <taxon>Actinomycetes</taxon>
        <taxon>Kitasatosporales</taxon>
        <taxon>Streptomycetaceae</taxon>
        <taxon>Streptomyces</taxon>
    </lineage>
</organism>
<dbReference type="InterPro" id="IPR001789">
    <property type="entry name" value="Sig_transdc_resp-reg_receiver"/>
</dbReference>
<proteinExistence type="predicted"/>
<keyword evidence="2" id="KW-0597">Phosphoprotein</keyword>
<dbReference type="PROSITE" id="PS50043">
    <property type="entry name" value="HTH_LUXR_2"/>
    <property type="match status" value="1"/>
</dbReference>